<dbReference type="GO" id="GO:0003676">
    <property type="term" value="F:nucleic acid binding"/>
    <property type="evidence" value="ECO:0007669"/>
    <property type="project" value="InterPro"/>
</dbReference>
<dbReference type="Proteomes" id="UP000298327">
    <property type="component" value="Unassembled WGS sequence"/>
</dbReference>
<dbReference type="Gene3D" id="3.30.420.10">
    <property type="entry name" value="Ribonuclease H-like superfamily/Ribonuclease H"/>
    <property type="match status" value="1"/>
</dbReference>
<dbReference type="InterPro" id="IPR036397">
    <property type="entry name" value="RNaseH_sf"/>
</dbReference>
<reference evidence="2 3" key="1">
    <citation type="submission" date="2019-02" db="EMBL/GenBank/DDBJ databases">
        <title>Genome sequencing of the rare red list fungi Dentipellis fragilis.</title>
        <authorList>
            <person name="Buettner E."/>
            <person name="Kellner H."/>
        </authorList>
    </citation>
    <scope>NUCLEOTIDE SEQUENCE [LARGE SCALE GENOMIC DNA]</scope>
    <source>
        <strain evidence="2 3">DSM 105465</strain>
    </source>
</reference>
<evidence type="ECO:0000313" key="3">
    <source>
        <dbReference type="Proteomes" id="UP000298327"/>
    </source>
</evidence>
<dbReference type="PANTHER" id="PTHR43040">
    <property type="entry name" value="RIBONUCLEASE D"/>
    <property type="match status" value="1"/>
</dbReference>
<feature type="domain" description="3'-5' exonuclease" evidence="1">
    <location>
        <begin position="58"/>
        <end position="274"/>
    </location>
</feature>
<proteinExistence type="predicted"/>
<sequence length="384" mass="42930">MVLSYRIFYLDAFCSSAAACSFLIGRGFQSKVALLRWTVRLSYYPSMDPAPFVPSFTTCTTRADVALAVEVLSRHPYVVLDTEGKSIGTIDGELSLLCLGTPVAGHAQQIFVMDMVALRTVPAALRTLKTFLERPNIVKIVFDGRMDSVELFHDLGVSLTKVLDLQVAEVLARQHILRESERQRHERLAHGGFGFRLVRINKTAMEGLHVVSGMQKLLEELRMDKIVQKDAEVVAMHRTNGSGLWMERPLSEKLLQYAANDIFIIAHLFDTFRRIKYVPSTRHALSRLITKCDQYVSRSGHVGLRTLQNGVFRPKGLLMAAALEPAEGTTFECAGCGLHLTIQCYQVQITKGRGSRKMHCRICNAIVIKSKTEITPEPSWVALP</sequence>
<dbReference type="InterPro" id="IPR002562">
    <property type="entry name" value="3'-5'_exonuclease_dom"/>
</dbReference>
<protein>
    <recommendedName>
        <fullName evidence="1">3'-5' exonuclease domain-containing protein</fullName>
    </recommendedName>
</protein>
<comment type="caution">
    <text evidence="2">The sequence shown here is derived from an EMBL/GenBank/DDBJ whole genome shotgun (WGS) entry which is preliminary data.</text>
</comment>
<name>A0A4Y9YID7_9AGAM</name>
<dbReference type="GO" id="GO:0008408">
    <property type="term" value="F:3'-5' exonuclease activity"/>
    <property type="evidence" value="ECO:0007669"/>
    <property type="project" value="InterPro"/>
</dbReference>
<dbReference type="SUPFAM" id="SSF53098">
    <property type="entry name" value="Ribonuclease H-like"/>
    <property type="match status" value="1"/>
</dbReference>
<dbReference type="GO" id="GO:0006139">
    <property type="term" value="P:nucleobase-containing compound metabolic process"/>
    <property type="evidence" value="ECO:0007669"/>
    <property type="project" value="InterPro"/>
</dbReference>
<dbReference type="Pfam" id="PF01612">
    <property type="entry name" value="DNA_pol_A_exo1"/>
    <property type="match status" value="1"/>
</dbReference>
<dbReference type="OrthoDB" id="26838at2759"/>
<dbReference type="InterPro" id="IPR012337">
    <property type="entry name" value="RNaseH-like_sf"/>
</dbReference>
<organism evidence="2 3">
    <name type="scientific">Dentipellis fragilis</name>
    <dbReference type="NCBI Taxonomy" id="205917"/>
    <lineage>
        <taxon>Eukaryota</taxon>
        <taxon>Fungi</taxon>
        <taxon>Dikarya</taxon>
        <taxon>Basidiomycota</taxon>
        <taxon>Agaricomycotina</taxon>
        <taxon>Agaricomycetes</taxon>
        <taxon>Russulales</taxon>
        <taxon>Hericiaceae</taxon>
        <taxon>Dentipellis</taxon>
    </lineage>
</organism>
<dbReference type="AlphaFoldDB" id="A0A4Y9YID7"/>
<dbReference type="EMBL" id="SEOQ01000478">
    <property type="protein sequence ID" value="TFY62125.1"/>
    <property type="molecule type" value="Genomic_DNA"/>
</dbReference>
<evidence type="ECO:0000259" key="1">
    <source>
        <dbReference type="Pfam" id="PF01612"/>
    </source>
</evidence>
<dbReference type="PANTHER" id="PTHR43040:SF1">
    <property type="entry name" value="RIBONUCLEASE D"/>
    <property type="match status" value="1"/>
</dbReference>
<dbReference type="STRING" id="205917.A0A4Y9YID7"/>
<evidence type="ECO:0000313" key="2">
    <source>
        <dbReference type="EMBL" id="TFY62125.1"/>
    </source>
</evidence>
<keyword evidence="3" id="KW-1185">Reference proteome</keyword>
<accession>A0A4Y9YID7</accession>
<gene>
    <name evidence="2" type="ORF">EVG20_g6817</name>
</gene>